<dbReference type="PANTHER" id="PTHR33392">
    <property type="entry name" value="POLYISOPRENYL-TEICHOIC ACID--PEPTIDOGLYCAN TEICHOIC ACID TRANSFERASE TAGU"/>
    <property type="match status" value="1"/>
</dbReference>
<dbReference type="RefSeq" id="WP_166505817.1">
    <property type="nucleotide sequence ID" value="NZ_JAKNTL010000007.1"/>
</dbReference>
<proteinExistence type="inferred from homology"/>
<comment type="similarity">
    <text evidence="1">Belongs to the LytR/CpsA/Psr (LCP) family.</text>
</comment>
<dbReference type="NCBIfam" id="TIGR00350">
    <property type="entry name" value="lytR_cpsA_psr"/>
    <property type="match status" value="1"/>
</dbReference>
<dbReference type="InterPro" id="IPR004474">
    <property type="entry name" value="LytR_CpsA_psr"/>
</dbReference>
<feature type="domain" description="Cell envelope-related transcriptional attenuator" evidence="2">
    <location>
        <begin position="52"/>
        <end position="211"/>
    </location>
</feature>
<evidence type="ECO:0000256" key="1">
    <source>
        <dbReference type="ARBA" id="ARBA00006068"/>
    </source>
</evidence>
<name>A0A2P2BTD3_9FIRM</name>
<keyword evidence="4" id="KW-1185">Reference proteome</keyword>
<dbReference type="Proteomes" id="UP000245695">
    <property type="component" value="Chromosome 1"/>
</dbReference>
<evidence type="ECO:0000313" key="3">
    <source>
        <dbReference type="EMBL" id="CEI73621.1"/>
    </source>
</evidence>
<reference evidence="3 4" key="1">
    <citation type="submission" date="2014-09" db="EMBL/GenBank/DDBJ databases">
        <authorList>
            <person name="Hornung B.V."/>
        </authorList>
    </citation>
    <scope>NUCLEOTIDE SEQUENCE [LARGE SCALE GENOMIC DNA]</scope>
    <source>
        <strain evidence="3 4">FRIFI</strain>
    </source>
</reference>
<evidence type="ECO:0000313" key="4">
    <source>
        <dbReference type="Proteomes" id="UP000245695"/>
    </source>
</evidence>
<dbReference type="InterPro" id="IPR050922">
    <property type="entry name" value="LytR/CpsA/Psr_CW_biosynth"/>
</dbReference>
<dbReference type="Gene3D" id="3.40.630.190">
    <property type="entry name" value="LCP protein"/>
    <property type="match status" value="1"/>
</dbReference>
<sequence>MKKFILCLFIILICITQKIDSLENSSLENSKNDIENILLIGTDSSNTNKPSRSDCMIILTIDTKNKALRLTSLARDTLVNIPNIGYEKLNHAYAYGKEKLLLETINNNFNLDIKDYAVVDFKSFIEIVDTIGGVEVDVSQKEIEYLNKTIEVCYDLNSQNEGNIKYIDKVGNNKLNGYQALAYARIRKMDTIYKRDERQRKILTDIANKLTNIPLKDYPKVISSVVKHIDVNISIDKIFKLALISQKLANYEIKQLEFPVEKYRDEGISNESKKYVIKWDKEENLKILNGFIYNK</sequence>
<organism evidence="3 4">
    <name type="scientific">Romboutsia hominis</name>
    <dbReference type="NCBI Taxonomy" id="1507512"/>
    <lineage>
        <taxon>Bacteria</taxon>
        <taxon>Bacillati</taxon>
        <taxon>Bacillota</taxon>
        <taxon>Clostridia</taxon>
        <taxon>Peptostreptococcales</taxon>
        <taxon>Peptostreptococcaceae</taxon>
        <taxon>Romboutsia</taxon>
    </lineage>
</organism>
<gene>
    <name evidence="3" type="ORF">FRIFI_2093</name>
</gene>
<dbReference type="KEGG" id="rhom:FRIFI_2093"/>
<dbReference type="AlphaFoldDB" id="A0A2P2BTD3"/>
<dbReference type="Pfam" id="PF03816">
    <property type="entry name" value="LytR_cpsA_psr"/>
    <property type="match status" value="1"/>
</dbReference>
<protein>
    <submittedName>
        <fullName evidence="3">LytR transcriptional regulator</fullName>
    </submittedName>
</protein>
<dbReference type="PANTHER" id="PTHR33392:SF6">
    <property type="entry name" value="POLYISOPRENYL-TEICHOIC ACID--PEPTIDOGLYCAN TEICHOIC ACID TRANSFERASE TAGU"/>
    <property type="match status" value="1"/>
</dbReference>
<dbReference type="EMBL" id="LN650648">
    <property type="protein sequence ID" value="CEI73621.1"/>
    <property type="molecule type" value="Genomic_DNA"/>
</dbReference>
<evidence type="ECO:0000259" key="2">
    <source>
        <dbReference type="Pfam" id="PF03816"/>
    </source>
</evidence>
<accession>A0A2P2BTD3</accession>